<evidence type="ECO:0000313" key="2">
    <source>
        <dbReference type="EMBL" id="MFC4980285.1"/>
    </source>
</evidence>
<dbReference type="Proteomes" id="UP001595908">
    <property type="component" value="Unassembled WGS sequence"/>
</dbReference>
<dbReference type="NCBIfam" id="NF041195">
    <property type="entry name" value="ScbA_BarX_GamBu"/>
    <property type="match status" value="1"/>
</dbReference>
<evidence type="ECO:0000259" key="1">
    <source>
        <dbReference type="Pfam" id="PF03756"/>
    </source>
</evidence>
<dbReference type="SUPFAM" id="SSF54637">
    <property type="entry name" value="Thioesterase/thiol ester dehydrase-isomerase"/>
    <property type="match status" value="1"/>
</dbReference>
<gene>
    <name evidence="2" type="ORF">ACFPL4_18320</name>
</gene>
<sequence>MPDIPAVPCPPLSAAEGRDGIRKEYVHLGRTDMVLLTSWRRREDDEFSLSARWPAPAAGLPYDPRMLTQTVRQSGLTIAHAAYGAPLSDHTLLNYFDFTVTPGFEVPSEGACDLTVEVTVRNAKERGRKVSSLDMEFRIIRGGSVAVRADSEFGWLSTRVYRRLRGEHFTVDWNAWPLPAPVDPRTVGRSTPADVVLAAGDRPRHWQLRNDVDNAVLYDHPVDHVPGLALMEAADQAAHAAVHPARFEATTVTSTFERYAEFDRPCWVEAEILPAAPGETSVLVTATQDGETVFRSRLSGPCG</sequence>
<keyword evidence="3" id="KW-1185">Reference proteome</keyword>
<proteinExistence type="predicted"/>
<dbReference type="InterPro" id="IPR047757">
    <property type="entry name" value="AfsA-like"/>
</dbReference>
<reference evidence="3" key="1">
    <citation type="journal article" date="2019" name="Int. J. Syst. Evol. Microbiol.">
        <title>The Global Catalogue of Microorganisms (GCM) 10K type strain sequencing project: providing services to taxonomists for standard genome sequencing and annotation.</title>
        <authorList>
            <consortium name="The Broad Institute Genomics Platform"/>
            <consortium name="The Broad Institute Genome Sequencing Center for Infectious Disease"/>
            <person name="Wu L."/>
            <person name="Ma J."/>
        </authorList>
    </citation>
    <scope>NUCLEOTIDE SEQUENCE [LARGE SCALE GENOMIC DNA]</scope>
    <source>
        <strain evidence="3">ICMP 257</strain>
    </source>
</reference>
<dbReference type="InterPro" id="IPR005509">
    <property type="entry name" value="AfsA_hotdog_dom"/>
</dbReference>
<accession>A0ABV9VAU2</accession>
<name>A0ABV9VAU2_STRAZ</name>
<feature type="domain" description="A-factor biosynthesis hotdog" evidence="1">
    <location>
        <begin position="25"/>
        <end position="138"/>
    </location>
</feature>
<feature type="domain" description="A-factor biosynthesis hotdog" evidence="1">
    <location>
        <begin position="187"/>
        <end position="293"/>
    </location>
</feature>
<evidence type="ECO:0000313" key="3">
    <source>
        <dbReference type="Proteomes" id="UP001595908"/>
    </source>
</evidence>
<dbReference type="Pfam" id="PF03756">
    <property type="entry name" value="AfsA"/>
    <property type="match status" value="2"/>
</dbReference>
<dbReference type="RefSeq" id="WP_244299994.1">
    <property type="nucleotide sequence ID" value="NZ_JBFAGR010000003.1"/>
</dbReference>
<protein>
    <submittedName>
        <fullName evidence="2">ScbA/BarX family gamma-butyrolactone biosynthesis protein</fullName>
    </submittedName>
</protein>
<dbReference type="InterPro" id="IPR029069">
    <property type="entry name" value="HotDog_dom_sf"/>
</dbReference>
<comment type="caution">
    <text evidence="2">The sequence shown here is derived from an EMBL/GenBank/DDBJ whole genome shotgun (WGS) entry which is preliminary data.</text>
</comment>
<dbReference type="GeneID" id="31231074"/>
<dbReference type="EMBL" id="JBHSJE010000004">
    <property type="protein sequence ID" value="MFC4980285.1"/>
    <property type="molecule type" value="Genomic_DNA"/>
</dbReference>
<organism evidence="2 3">
    <name type="scientific">Streptomyces atroolivaceus</name>
    <dbReference type="NCBI Taxonomy" id="66869"/>
    <lineage>
        <taxon>Bacteria</taxon>
        <taxon>Bacillati</taxon>
        <taxon>Actinomycetota</taxon>
        <taxon>Actinomycetes</taxon>
        <taxon>Kitasatosporales</taxon>
        <taxon>Streptomycetaceae</taxon>
        <taxon>Streptomyces</taxon>
    </lineage>
</organism>